<reference evidence="2" key="1">
    <citation type="submission" date="2018-06" db="EMBL/GenBank/DDBJ databases">
        <authorList>
            <person name="Zhirakovskaya E."/>
        </authorList>
    </citation>
    <scope>NUCLEOTIDE SEQUENCE</scope>
</reference>
<dbReference type="SUPFAM" id="SSF53335">
    <property type="entry name" value="S-adenosyl-L-methionine-dependent methyltransferases"/>
    <property type="match status" value="1"/>
</dbReference>
<dbReference type="Gene3D" id="3.40.50.150">
    <property type="entry name" value="Vaccinia Virus protein VP39"/>
    <property type="match status" value="1"/>
</dbReference>
<organism evidence="2">
    <name type="scientific">hydrothermal vent metagenome</name>
    <dbReference type="NCBI Taxonomy" id="652676"/>
    <lineage>
        <taxon>unclassified sequences</taxon>
        <taxon>metagenomes</taxon>
        <taxon>ecological metagenomes</taxon>
    </lineage>
</organism>
<proteinExistence type="predicted"/>
<dbReference type="InterPro" id="IPR041698">
    <property type="entry name" value="Methyltransf_25"/>
</dbReference>
<dbReference type="InterPro" id="IPR029063">
    <property type="entry name" value="SAM-dependent_MTases_sf"/>
</dbReference>
<dbReference type="AlphaFoldDB" id="A0A3B0TGM9"/>
<name>A0A3B0TGM9_9ZZZZ</name>
<feature type="domain" description="Methyltransferase" evidence="1">
    <location>
        <begin position="92"/>
        <end position="178"/>
    </location>
</feature>
<sequence length="298" mass="33503">MALSSILLRLLNVPAMVRHLMLRRGSKSVHDPENDLELALYATLFGNNFLHFGYFKNPPADAQTMSMADMKKAMDDYADLLVARVARGEKAIELGCGMGGLLARLDAAGVDVCGVTPDKSQMAHIGKNWPHIALDNCKMEDLPKKQEKFDVAINSESFQYVDLARGIKKIDQLLKPDGRWLMSDYFRFNKDAHNGSGHILADFEAALAAGGFEIAERVDITENVLPTLRYAHFLAANLALPVAGFMTNKFFRRHAFFEYLFAHDVKGGLKKIRLKTIDAEIFRREKAYLLLSIVRRKK</sequence>
<evidence type="ECO:0000313" key="2">
    <source>
        <dbReference type="EMBL" id="VAW17098.1"/>
    </source>
</evidence>
<dbReference type="InterPro" id="IPR050723">
    <property type="entry name" value="CFA/CMAS"/>
</dbReference>
<accession>A0A3B0TGM9</accession>
<dbReference type="PANTHER" id="PTHR43667:SF2">
    <property type="entry name" value="FATTY ACID C-METHYL TRANSFERASE"/>
    <property type="match status" value="1"/>
</dbReference>
<dbReference type="Pfam" id="PF13649">
    <property type="entry name" value="Methyltransf_25"/>
    <property type="match status" value="1"/>
</dbReference>
<evidence type="ECO:0000259" key="1">
    <source>
        <dbReference type="Pfam" id="PF13649"/>
    </source>
</evidence>
<dbReference type="EMBL" id="UOEO01000064">
    <property type="protein sequence ID" value="VAW17098.1"/>
    <property type="molecule type" value="Genomic_DNA"/>
</dbReference>
<dbReference type="CDD" id="cd02440">
    <property type="entry name" value="AdoMet_MTases"/>
    <property type="match status" value="1"/>
</dbReference>
<dbReference type="PANTHER" id="PTHR43667">
    <property type="entry name" value="CYCLOPROPANE-FATTY-ACYL-PHOSPHOLIPID SYNTHASE"/>
    <property type="match status" value="1"/>
</dbReference>
<gene>
    <name evidence="2" type="ORF">MNBD_ALPHA12-186</name>
</gene>
<protein>
    <recommendedName>
        <fullName evidence="1">Methyltransferase domain-containing protein</fullName>
    </recommendedName>
</protein>